<sequence>MTPLMASQDATPAAGAGVVVSALPAWDVPAPGGVWPSAVHSLSDEELTSRIGEVEQQIRQARMQQLRLIAEAHRRRLHTACGARSTQVWLKTLPNEERESTDDEPAHHPDSNHPHLRSPPAGDRPTHHSTCSGPGHPHSAIRRPQTEVVPYRVIPVTSSQTGLRPGCGPADPEEAATRPG</sequence>
<evidence type="ECO:0000313" key="4">
    <source>
        <dbReference type="Proteomes" id="UP000199690"/>
    </source>
</evidence>
<keyword evidence="4" id="KW-1185">Reference proteome</keyword>
<reference evidence="2" key="2">
    <citation type="submission" date="2016-10" db="EMBL/GenBank/DDBJ databases">
        <authorList>
            <person name="de Groot N.N."/>
        </authorList>
    </citation>
    <scope>NUCLEOTIDE SEQUENCE [LARGE SCALE GENOMIC DNA]</scope>
    <source>
        <strain evidence="2">ATCC 20501</strain>
    </source>
</reference>
<dbReference type="EMBL" id="FNVB01000002">
    <property type="protein sequence ID" value="SEG12813.1"/>
    <property type="molecule type" value="Genomic_DNA"/>
</dbReference>
<organism evidence="2 5">
    <name type="scientific">Saccharopolyspora kobensis</name>
    <dbReference type="NCBI Taxonomy" id="146035"/>
    <lineage>
        <taxon>Bacteria</taxon>
        <taxon>Bacillati</taxon>
        <taxon>Actinomycetota</taxon>
        <taxon>Actinomycetes</taxon>
        <taxon>Pseudonocardiales</taxon>
        <taxon>Pseudonocardiaceae</taxon>
        <taxon>Saccharopolyspora</taxon>
    </lineage>
</organism>
<dbReference type="EMBL" id="FOME01000011">
    <property type="protein sequence ID" value="SFE40713.1"/>
    <property type="molecule type" value="Genomic_DNA"/>
</dbReference>
<evidence type="ECO:0000313" key="5">
    <source>
        <dbReference type="Proteomes" id="UP000236729"/>
    </source>
</evidence>
<dbReference type="RefSeq" id="WP_143185977.1">
    <property type="nucleotide sequence ID" value="NZ_FNVB01000002.1"/>
</dbReference>
<proteinExistence type="predicted"/>
<protein>
    <submittedName>
        <fullName evidence="2">Uncharacterized protein</fullName>
    </submittedName>
</protein>
<dbReference type="Proteomes" id="UP000236729">
    <property type="component" value="Unassembled WGS sequence"/>
</dbReference>
<dbReference type="SMR" id="A0A1H5XMF0"/>
<feature type="region of interest" description="Disordered" evidence="1">
    <location>
        <begin position="88"/>
        <end position="180"/>
    </location>
</feature>
<name>A0A1H5XMF0_9PSEU</name>
<accession>A0A1H5XMF0</accession>
<dbReference type="AlphaFoldDB" id="A0A1H5XMF0"/>
<accession>A0A1I2ACK3</accession>
<evidence type="ECO:0000256" key="1">
    <source>
        <dbReference type="SAM" id="MobiDB-lite"/>
    </source>
</evidence>
<evidence type="ECO:0000313" key="2">
    <source>
        <dbReference type="EMBL" id="SEG12813.1"/>
    </source>
</evidence>
<gene>
    <name evidence="2" type="ORF">SAMN02982929_01572</name>
    <name evidence="3" type="ORF">SAMN05216506_11152</name>
</gene>
<evidence type="ECO:0000313" key="3">
    <source>
        <dbReference type="EMBL" id="SFE40713.1"/>
    </source>
</evidence>
<feature type="compositionally biased region" description="Basic and acidic residues" evidence="1">
    <location>
        <begin position="94"/>
        <end position="113"/>
    </location>
</feature>
<reference evidence="4 5" key="1">
    <citation type="submission" date="2016-10" db="EMBL/GenBank/DDBJ databases">
        <authorList>
            <person name="Varghese N."/>
            <person name="Submissions S."/>
        </authorList>
    </citation>
    <scope>NUCLEOTIDE SEQUENCE [LARGE SCALE GENOMIC DNA]</scope>
    <source>
        <strain evidence="5">ATCC 20501</strain>
        <strain evidence="3 4">CGMCC 4.3529</strain>
    </source>
</reference>
<dbReference type="Proteomes" id="UP000199690">
    <property type="component" value="Unassembled WGS sequence"/>
</dbReference>